<sequence length="191" mass="20568">MNANKIDSGYLDGKLLVAMPSMGDPRFKKAVILLCAHSESGAMGILLNRSLDALSFDDLLEQLDIPKAEEARHIKIHFGGPVDTERGFVVHSTDLLYDTTLVIGDDMALTATIDMLKTIAVGSGPKSSFLALGYSGWGPGQLEQEIQENGWLVVDPDIDIVFGSELDSKWKIAINKLGIDPSLLSGDMGHA</sequence>
<dbReference type="SUPFAM" id="SSF143456">
    <property type="entry name" value="VC0467-like"/>
    <property type="match status" value="1"/>
</dbReference>
<reference evidence="3 4" key="1">
    <citation type="submission" date="2019-12" db="EMBL/GenBank/DDBJ databases">
        <title>Snethiella sp. nov. sp. isolated from sea sand.</title>
        <authorList>
            <person name="Kim J."/>
            <person name="Jeong S.E."/>
            <person name="Jung H.S."/>
            <person name="Jeon C.O."/>
        </authorList>
    </citation>
    <scope>NUCLEOTIDE SEQUENCE [LARGE SCALE GENOMIC DNA]</scope>
    <source>
        <strain evidence="3 4">DP05</strain>
    </source>
</reference>
<organism evidence="3 4">
    <name type="scientific">Sneathiella litorea</name>
    <dbReference type="NCBI Taxonomy" id="2606216"/>
    <lineage>
        <taxon>Bacteria</taxon>
        <taxon>Pseudomonadati</taxon>
        <taxon>Pseudomonadota</taxon>
        <taxon>Alphaproteobacteria</taxon>
        <taxon>Sneathiellales</taxon>
        <taxon>Sneathiellaceae</taxon>
        <taxon>Sneathiella</taxon>
    </lineage>
</organism>
<dbReference type="Proteomes" id="UP000476030">
    <property type="component" value="Unassembled WGS sequence"/>
</dbReference>
<dbReference type="PANTHER" id="PTHR30327:SF1">
    <property type="entry name" value="UPF0301 PROTEIN YQGE"/>
    <property type="match status" value="1"/>
</dbReference>
<dbReference type="InterPro" id="IPR003774">
    <property type="entry name" value="AlgH-like"/>
</dbReference>
<evidence type="ECO:0000313" key="3">
    <source>
        <dbReference type="EMBL" id="MZR29225.1"/>
    </source>
</evidence>
<dbReference type="AlphaFoldDB" id="A0A6L8W2F0"/>
<dbReference type="EMBL" id="WTUW01000001">
    <property type="protein sequence ID" value="MZR29225.1"/>
    <property type="molecule type" value="Genomic_DNA"/>
</dbReference>
<comment type="caution">
    <text evidence="3">The sequence shown here is derived from an EMBL/GenBank/DDBJ whole genome shotgun (WGS) entry which is preliminary data.</text>
</comment>
<comment type="similarity">
    <text evidence="1 2">Belongs to the UPF0301 (AlgH) family.</text>
</comment>
<protein>
    <recommendedName>
        <fullName evidence="2">UPF0301 protein GQE98_01120</fullName>
    </recommendedName>
</protein>
<name>A0A6L8W2F0_9PROT</name>
<dbReference type="GO" id="GO:0005829">
    <property type="term" value="C:cytosol"/>
    <property type="evidence" value="ECO:0007669"/>
    <property type="project" value="TreeGrafter"/>
</dbReference>
<dbReference type="PANTHER" id="PTHR30327">
    <property type="entry name" value="UNCHARACTERIZED PROTEIN YQGE"/>
    <property type="match status" value="1"/>
</dbReference>
<dbReference type="Gene3D" id="3.40.1740.10">
    <property type="entry name" value="VC0467-like"/>
    <property type="match status" value="1"/>
</dbReference>
<proteinExistence type="inferred from homology"/>
<dbReference type="NCBIfam" id="NF001268">
    <property type="entry name" value="PRK00228.1-4"/>
    <property type="match status" value="1"/>
</dbReference>
<evidence type="ECO:0000256" key="2">
    <source>
        <dbReference type="HAMAP-Rule" id="MF_00758"/>
    </source>
</evidence>
<dbReference type="HAMAP" id="MF_00758">
    <property type="entry name" value="UPF0301"/>
    <property type="match status" value="1"/>
</dbReference>
<dbReference type="RefSeq" id="WP_161313714.1">
    <property type="nucleotide sequence ID" value="NZ_WTUW01000001.1"/>
</dbReference>
<accession>A0A6L8W2F0</accession>
<gene>
    <name evidence="3" type="ORF">GQE98_01120</name>
</gene>
<keyword evidence="4" id="KW-1185">Reference proteome</keyword>
<dbReference type="Pfam" id="PF02622">
    <property type="entry name" value="DUF179"/>
    <property type="match status" value="1"/>
</dbReference>
<evidence type="ECO:0000313" key="4">
    <source>
        <dbReference type="Proteomes" id="UP000476030"/>
    </source>
</evidence>
<evidence type="ECO:0000256" key="1">
    <source>
        <dbReference type="ARBA" id="ARBA00009600"/>
    </source>
</evidence>